<keyword evidence="2" id="KW-1185">Reference proteome</keyword>
<organism evidence="1 2">
    <name type="scientific">Shewanella avicenniae</name>
    <dbReference type="NCBI Taxonomy" id="2814294"/>
    <lineage>
        <taxon>Bacteria</taxon>
        <taxon>Pseudomonadati</taxon>
        <taxon>Pseudomonadota</taxon>
        <taxon>Gammaproteobacteria</taxon>
        <taxon>Alteromonadales</taxon>
        <taxon>Shewanellaceae</taxon>
        <taxon>Shewanella</taxon>
    </lineage>
</organism>
<gene>
    <name evidence="1" type="ORF">JYB87_09285</name>
</gene>
<name>A0ABX7QKS7_9GAMM</name>
<dbReference type="Proteomes" id="UP000662770">
    <property type="component" value="Chromosome"/>
</dbReference>
<dbReference type="EMBL" id="CP071503">
    <property type="protein sequence ID" value="QSX31989.1"/>
    <property type="molecule type" value="Genomic_DNA"/>
</dbReference>
<evidence type="ECO:0000313" key="2">
    <source>
        <dbReference type="Proteomes" id="UP000662770"/>
    </source>
</evidence>
<protein>
    <recommendedName>
        <fullName evidence="3">Phage integrase family protein</fullName>
    </recommendedName>
</protein>
<reference evidence="1 2" key="1">
    <citation type="submission" date="2021-03" db="EMBL/GenBank/DDBJ databases">
        <title>Novel species identification of genus Shewanella.</title>
        <authorList>
            <person name="Liu G."/>
            <person name="Zhang Q."/>
        </authorList>
    </citation>
    <scope>NUCLEOTIDE SEQUENCE [LARGE SCALE GENOMIC DNA]</scope>
    <source>
        <strain evidence="1 2">FJAT-51800</strain>
    </source>
</reference>
<evidence type="ECO:0008006" key="3">
    <source>
        <dbReference type="Google" id="ProtNLM"/>
    </source>
</evidence>
<evidence type="ECO:0000313" key="1">
    <source>
        <dbReference type="EMBL" id="QSX31989.1"/>
    </source>
</evidence>
<sequence length="834" mass="96362">MPTPIIEDIQKCLPRVTEGQYSNLEHLLELIDCPDDFRGLQKVISTLEYVFSVQPKKFSLLIDLNEQVAGELLECFTEVSDDYVKQYANQSHGKGWMSKRPIYSLLFIFFDYLNPEAAIALMTFLEHYLTNEQKIAGSGREESSVRAFRLLYTDKMVSRHCFESRSASDMWQCLKEYREEIKRQSDESLAPSTLLAYLLELEHFYRLDWKNREPRQRISNRKVRASYSRKKIERVIGSENLYTASLNRTRLDSYFEGAGVTATEDYPELSIVKTEQPSTPKPNYEEPDIAVIKDIAKIRQVNGNIANDVRRSHNITRMGRNVLQPHELSYLWNELLSDKQGKIQQIPHSNIKLILLFIMLTGRTLESACRLPIAFESQDDFTGLMVTDVGLNLIVAPRPTSTKGRHSINENLLKTKISATLRLPEFFHSMVMKTDLNGCVNLSGGYSVSSYRKAIESFLKNINQKFDSQISLKRMEFFLPNVVMADETVDPVLLEIVTDKLSYYSRSPRHYAWYTESEINQKLQKLWFSIFERIQFFDTEFEIPELEILQTNDDRCGIGSQFTPTRTSIIDWVTRYQVSLKSYVAFDVVKNLDHLIDYHNKYTIYTAILFLNASGYRAVNNPLPSFDLLLSRYDGLCISDKDSRLTFAHTRIVACPSILKEQLAYYIEHLNTLANLLNHLLPRESAHLYLQCCEHQLINLQGKIEKTDWFLSVKNSKSNDGLFLLFVKNDADDKDCQDDTYRSTNLGPKLLSQFIELPINFGRHFVRRYLQTNNVHQELIKFQLGHWVAGETPLEKHSSLSHEAAIQQLKPILDGMLSDLGWSAIPSLITRKRA</sequence>
<accession>A0ABX7QKS7</accession>
<dbReference type="RefSeq" id="WP_207353234.1">
    <property type="nucleotide sequence ID" value="NZ_CP071503.1"/>
</dbReference>
<proteinExistence type="predicted"/>